<dbReference type="EMBL" id="DF237006">
    <property type="protein sequence ID" value="GAQ80588.1"/>
    <property type="molecule type" value="Genomic_DNA"/>
</dbReference>
<name>A0A0U9I6Q2_KLENI</name>
<gene>
    <name evidence="1" type="ORF">KFL_000570350</name>
</gene>
<organism evidence="1 2">
    <name type="scientific">Klebsormidium nitens</name>
    <name type="common">Green alga</name>
    <name type="synonym">Ulothrix nitens</name>
    <dbReference type="NCBI Taxonomy" id="105231"/>
    <lineage>
        <taxon>Eukaryota</taxon>
        <taxon>Viridiplantae</taxon>
        <taxon>Streptophyta</taxon>
        <taxon>Klebsormidiophyceae</taxon>
        <taxon>Klebsormidiales</taxon>
        <taxon>Klebsormidiaceae</taxon>
        <taxon>Klebsormidium</taxon>
    </lineage>
</organism>
<evidence type="ECO:0000313" key="1">
    <source>
        <dbReference type="EMBL" id="GAQ80588.1"/>
    </source>
</evidence>
<accession>A0A0U9I6Q2</accession>
<keyword evidence="2" id="KW-1185">Reference proteome</keyword>
<proteinExistence type="predicted"/>
<dbReference type="AlphaFoldDB" id="A0A0U9I6Q2"/>
<dbReference type="Proteomes" id="UP000054558">
    <property type="component" value="Unassembled WGS sequence"/>
</dbReference>
<reference evidence="1 2" key="1">
    <citation type="journal article" date="2014" name="Nat. Commun.">
        <title>Klebsormidium flaccidum genome reveals primary factors for plant terrestrial adaptation.</title>
        <authorList>
            <person name="Hori K."/>
            <person name="Maruyama F."/>
            <person name="Fujisawa T."/>
            <person name="Togashi T."/>
            <person name="Yamamoto N."/>
            <person name="Seo M."/>
            <person name="Sato S."/>
            <person name="Yamada T."/>
            <person name="Mori H."/>
            <person name="Tajima N."/>
            <person name="Moriyama T."/>
            <person name="Ikeuchi M."/>
            <person name="Watanabe M."/>
            <person name="Wada H."/>
            <person name="Kobayashi K."/>
            <person name="Saito M."/>
            <person name="Masuda T."/>
            <person name="Sasaki-Sekimoto Y."/>
            <person name="Mashiguchi K."/>
            <person name="Awai K."/>
            <person name="Shimojima M."/>
            <person name="Masuda S."/>
            <person name="Iwai M."/>
            <person name="Nobusawa T."/>
            <person name="Narise T."/>
            <person name="Kondo S."/>
            <person name="Saito H."/>
            <person name="Sato R."/>
            <person name="Murakawa M."/>
            <person name="Ihara Y."/>
            <person name="Oshima-Yamada Y."/>
            <person name="Ohtaka K."/>
            <person name="Satoh M."/>
            <person name="Sonobe K."/>
            <person name="Ishii M."/>
            <person name="Ohtani R."/>
            <person name="Kanamori-Sato M."/>
            <person name="Honoki R."/>
            <person name="Miyazaki D."/>
            <person name="Mochizuki H."/>
            <person name="Umetsu J."/>
            <person name="Higashi K."/>
            <person name="Shibata D."/>
            <person name="Kamiya Y."/>
            <person name="Sato N."/>
            <person name="Nakamura Y."/>
            <person name="Tabata S."/>
            <person name="Ida S."/>
            <person name="Kurokawa K."/>
            <person name="Ohta H."/>
        </authorList>
    </citation>
    <scope>NUCLEOTIDE SEQUENCE [LARGE SCALE GENOMIC DNA]</scope>
    <source>
        <strain evidence="1 2">NIES-2285</strain>
    </source>
</reference>
<protein>
    <submittedName>
        <fullName evidence="1">Uncharacterized protein</fullName>
    </submittedName>
</protein>
<evidence type="ECO:0000313" key="2">
    <source>
        <dbReference type="Proteomes" id="UP000054558"/>
    </source>
</evidence>
<sequence length="279" mass="32473">MRRFKVVKHEPHYGEEEASQEWGAAVVIKREQGTELLLADHKSRLNAADILKMAVRLQKAVQRSRDPRAWRAYTYLAAYDRVRAVCTTKYIAPSEKEEVKCATLKLCGWGAALVRSSRMKDVASSLRPRFKVQGPRARHNFQKRCSQVQSGYHAPYSVHYERAYDTPENVLVMERRLTDQEKRLKEFRALADEEFRIRIAFQNAYRVLRAEAELALKNRDAKKEHDRIEELYQAHGKYQTLWKDWHDIRERLEASRALIYDSQGSSVSGAKAPVHLKTC</sequence>